<keyword evidence="7" id="KW-1185">Reference proteome</keyword>
<dbReference type="Gene3D" id="3.40.50.720">
    <property type="entry name" value="NAD(P)-binding Rossmann-like Domain"/>
    <property type="match status" value="1"/>
</dbReference>
<evidence type="ECO:0000256" key="3">
    <source>
        <dbReference type="ARBA" id="ARBA00023027"/>
    </source>
</evidence>
<evidence type="ECO:0000256" key="4">
    <source>
        <dbReference type="ARBA" id="ARBA00023239"/>
    </source>
</evidence>
<dbReference type="AlphaFoldDB" id="A0A917HGG0"/>
<organism evidence="6 7">
    <name type="scientific">Edaphobacter dinghuensis</name>
    <dbReference type="NCBI Taxonomy" id="1560005"/>
    <lineage>
        <taxon>Bacteria</taxon>
        <taxon>Pseudomonadati</taxon>
        <taxon>Acidobacteriota</taxon>
        <taxon>Terriglobia</taxon>
        <taxon>Terriglobales</taxon>
        <taxon>Acidobacteriaceae</taxon>
        <taxon>Edaphobacter</taxon>
    </lineage>
</organism>
<dbReference type="GO" id="GO:0048040">
    <property type="term" value="F:UDP-glucuronate decarboxylase activity"/>
    <property type="evidence" value="ECO:0007669"/>
    <property type="project" value="TreeGrafter"/>
</dbReference>
<dbReference type="RefSeq" id="WP_188554195.1">
    <property type="nucleotide sequence ID" value="NZ_BMGT01000002.1"/>
</dbReference>
<dbReference type="GO" id="GO:0042732">
    <property type="term" value="P:D-xylose metabolic process"/>
    <property type="evidence" value="ECO:0007669"/>
    <property type="project" value="InterPro"/>
</dbReference>
<gene>
    <name evidence="6" type="ORF">GCM10011585_22400</name>
</gene>
<evidence type="ECO:0000256" key="1">
    <source>
        <dbReference type="ARBA" id="ARBA00001911"/>
    </source>
</evidence>
<dbReference type="Pfam" id="PF01370">
    <property type="entry name" value="Epimerase"/>
    <property type="match status" value="1"/>
</dbReference>
<evidence type="ECO:0000313" key="6">
    <source>
        <dbReference type="EMBL" id="GGG78721.1"/>
    </source>
</evidence>
<proteinExistence type="predicted"/>
<feature type="domain" description="NAD-dependent epimerase/dehydratase" evidence="5">
    <location>
        <begin position="31"/>
        <end position="265"/>
    </location>
</feature>
<sequence length="353" mass="38495">MTERRLPITDLNSILDQTKPLWEEMRNRRIFFTGGTGFFGCWLLESFAHINQALELNAEVTVLTRNPAVFAAKCPHLAANCTITLLTGDVRDFDFPEGEFAFVIHAATEASARQAAKEPLEMLSTILAGTERTLKFAASHGTRKLLLTSSGAVYGPQPSDVDHVGEDYRGAPDPLDPSSVYAEGKRVSEQMCALYAKHSKMEIKIARCFAFVGPHLPLDAHFAIGNFIGDVLAGRPIHIGGDGTPRRSYLYASDLASWLWTILFRAPSLLPINVGSSSSVSISELAQTVAATLNPDTVIHIAGQPVPGAPPLRYVPAVGRAKQVLGLEQTVDLREAIRRTAAWYDKLDSRQVS</sequence>
<reference evidence="6" key="1">
    <citation type="journal article" date="2014" name="Int. J. Syst. Evol. Microbiol.">
        <title>Complete genome sequence of Corynebacterium casei LMG S-19264T (=DSM 44701T), isolated from a smear-ripened cheese.</title>
        <authorList>
            <consortium name="US DOE Joint Genome Institute (JGI-PGF)"/>
            <person name="Walter F."/>
            <person name="Albersmeier A."/>
            <person name="Kalinowski J."/>
            <person name="Ruckert C."/>
        </authorList>
    </citation>
    <scope>NUCLEOTIDE SEQUENCE</scope>
    <source>
        <strain evidence="6">CGMCC 1.12997</strain>
    </source>
</reference>
<evidence type="ECO:0000256" key="2">
    <source>
        <dbReference type="ARBA" id="ARBA00022793"/>
    </source>
</evidence>
<accession>A0A917HGG0</accession>
<comment type="cofactor">
    <cofactor evidence="1">
        <name>NAD(+)</name>
        <dbReference type="ChEBI" id="CHEBI:57540"/>
    </cofactor>
</comment>
<keyword evidence="3" id="KW-0520">NAD</keyword>
<dbReference type="SUPFAM" id="SSF51735">
    <property type="entry name" value="NAD(P)-binding Rossmann-fold domains"/>
    <property type="match status" value="1"/>
</dbReference>
<comment type="caution">
    <text evidence="6">The sequence shown here is derived from an EMBL/GenBank/DDBJ whole genome shotgun (WGS) entry which is preliminary data.</text>
</comment>
<dbReference type="PANTHER" id="PTHR43078:SF6">
    <property type="entry name" value="UDP-GLUCURONIC ACID DECARBOXYLASE 1"/>
    <property type="match status" value="1"/>
</dbReference>
<dbReference type="InterPro" id="IPR036291">
    <property type="entry name" value="NAD(P)-bd_dom_sf"/>
</dbReference>
<dbReference type="EMBL" id="BMGT01000002">
    <property type="protein sequence ID" value="GGG78721.1"/>
    <property type="molecule type" value="Genomic_DNA"/>
</dbReference>
<evidence type="ECO:0000313" key="7">
    <source>
        <dbReference type="Proteomes" id="UP000647241"/>
    </source>
</evidence>
<dbReference type="InterPro" id="IPR001509">
    <property type="entry name" value="Epimerase_deHydtase"/>
</dbReference>
<protein>
    <submittedName>
        <fullName evidence="6">dTDP-glucose 4,6-dehydratase</fullName>
    </submittedName>
</protein>
<dbReference type="GO" id="GO:0005737">
    <property type="term" value="C:cytoplasm"/>
    <property type="evidence" value="ECO:0007669"/>
    <property type="project" value="TreeGrafter"/>
</dbReference>
<name>A0A917HGG0_9BACT</name>
<evidence type="ECO:0000259" key="5">
    <source>
        <dbReference type="Pfam" id="PF01370"/>
    </source>
</evidence>
<keyword evidence="2" id="KW-0210">Decarboxylase</keyword>
<dbReference type="InterPro" id="IPR044516">
    <property type="entry name" value="UXS-like"/>
</dbReference>
<dbReference type="Proteomes" id="UP000647241">
    <property type="component" value="Unassembled WGS sequence"/>
</dbReference>
<dbReference type="PANTHER" id="PTHR43078">
    <property type="entry name" value="UDP-GLUCURONIC ACID DECARBOXYLASE-RELATED"/>
    <property type="match status" value="1"/>
</dbReference>
<dbReference type="GO" id="GO:0070403">
    <property type="term" value="F:NAD+ binding"/>
    <property type="evidence" value="ECO:0007669"/>
    <property type="project" value="InterPro"/>
</dbReference>
<keyword evidence="4" id="KW-0456">Lyase</keyword>
<reference evidence="6" key="2">
    <citation type="submission" date="2020-09" db="EMBL/GenBank/DDBJ databases">
        <authorList>
            <person name="Sun Q."/>
            <person name="Zhou Y."/>
        </authorList>
    </citation>
    <scope>NUCLEOTIDE SEQUENCE</scope>
    <source>
        <strain evidence="6">CGMCC 1.12997</strain>
    </source>
</reference>